<gene>
    <name evidence="2" type="ORF">H4R34_005634</name>
</gene>
<keyword evidence="3" id="KW-1185">Reference proteome</keyword>
<feature type="region of interest" description="Disordered" evidence="1">
    <location>
        <begin position="1"/>
        <end position="36"/>
    </location>
</feature>
<sequence>GLMHGEFPRESTNSFITTGDSPRSLTKPFQRVKQSLTKGTARLRALSSSRLDVGHIGYPEDTEPVPPLLAKPYSPSLTNLRQRHRSASVVSVPQYIPSATTLSPPHEPGLLAPTNALSPSPAYRHSLPGEHLNGTPAHKVPCPAIKVESFDEQGALSHAPPPLPPRTSMGSSSPTDPSLASDSNDDHPLPAVYPSAVDSHSSSDSIGSDSARPTLDYRCFHRGVPGHLIIEAENFYFRKSRSLGSTSQDPIPLAWITGVKKSTTTNLLFYKALGLEVDLSNQRVLSFANVQQRDEAFQILLIRSGQKWHHV</sequence>
<dbReference type="Gene3D" id="2.30.29.30">
    <property type="entry name" value="Pleckstrin-homology domain (PH domain)/Phosphotyrosine-binding domain (PTB)"/>
    <property type="match status" value="1"/>
</dbReference>
<dbReference type="AlphaFoldDB" id="A0A9W8B2J8"/>
<name>A0A9W8B2J8_9FUNG</name>
<evidence type="ECO:0000313" key="3">
    <source>
        <dbReference type="Proteomes" id="UP001151582"/>
    </source>
</evidence>
<accession>A0A9W8B2J8</accession>
<feature type="region of interest" description="Disordered" evidence="1">
    <location>
        <begin position="100"/>
        <end position="140"/>
    </location>
</feature>
<feature type="compositionally biased region" description="Low complexity" evidence="1">
    <location>
        <begin position="195"/>
        <end position="210"/>
    </location>
</feature>
<feature type="compositionally biased region" description="Polar residues" evidence="1">
    <location>
        <begin position="168"/>
        <end position="182"/>
    </location>
</feature>
<dbReference type="Proteomes" id="UP001151582">
    <property type="component" value="Unassembled WGS sequence"/>
</dbReference>
<evidence type="ECO:0000256" key="1">
    <source>
        <dbReference type="SAM" id="MobiDB-lite"/>
    </source>
</evidence>
<dbReference type="OrthoDB" id="1708389at2759"/>
<reference evidence="2" key="1">
    <citation type="submission" date="2022-07" db="EMBL/GenBank/DDBJ databases">
        <title>Phylogenomic reconstructions and comparative analyses of Kickxellomycotina fungi.</title>
        <authorList>
            <person name="Reynolds N.K."/>
            <person name="Stajich J.E."/>
            <person name="Barry K."/>
            <person name="Grigoriev I.V."/>
            <person name="Crous P."/>
            <person name="Smith M.E."/>
        </authorList>
    </citation>
    <scope>NUCLEOTIDE SEQUENCE</scope>
    <source>
        <strain evidence="2">RSA 567</strain>
    </source>
</reference>
<evidence type="ECO:0000313" key="2">
    <source>
        <dbReference type="EMBL" id="KAJ1971755.1"/>
    </source>
</evidence>
<protein>
    <submittedName>
        <fullName evidence="2">Uncharacterized protein</fullName>
    </submittedName>
</protein>
<feature type="non-terminal residue" evidence="2">
    <location>
        <position position="1"/>
    </location>
</feature>
<dbReference type="EMBL" id="JANBQB010001260">
    <property type="protein sequence ID" value="KAJ1971755.1"/>
    <property type="molecule type" value="Genomic_DNA"/>
</dbReference>
<organism evidence="2 3">
    <name type="scientific">Dimargaris verticillata</name>
    <dbReference type="NCBI Taxonomy" id="2761393"/>
    <lineage>
        <taxon>Eukaryota</taxon>
        <taxon>Fungi</taxon>
        <taxon>Fungi incertae sedis</taxon>
        <taxon>Zoopagomycota</taxon>
        <taxon>Kickxellomycotina</taxon>
        <taxon>Dimargaritomycetes</taxon>
        <taxon>Dimargaritales</taxon>
        <taxon>Dimargaritaceae</taxon>
        <taxon>Dimargaris</taxon>
    </lineage>
</organism>
<proteinExistence type="predicted"/>
<dbReference type="InterPro" id="IPR011993">
    <property type="entry name" value="PH-like_dom_sf"/>
</dbReference>
<comment type="caution">
    <text evidence="2">The sequence shown here is derived from an EMBL/GenBank/DDBJ whole genome shotgun (WGS) entry which is preliminary data.</text>
</comment>
<feature type="compositionally biased region" description="Polar residues" evidence="1">
    <location>
        <begin position="10"/>
        <end position="24"/>
    </location>
</feature>
<feature type="region of interest" description="Disordered" evidence="1">
    <location>
        <begin position="152"/>
        <end position="210"/>
    </location>
</feature>